<gene>
    <name evidence="2" type="ORF">ODALV1_LOCUS23167</name>
</gene>
<dbReference type="EMBL" id="CAXLJM020000077">
    <property type="protein sequence ID" value="CAL8129435.1"/>
    <property type="molecule type" value="Genomic_DNA"/>
</dbReference>
<reference evidence="2 3" key="1">
    <citation type="submission" date="2024-08" db="EMBL/GenBank/DDBJ databases">
        <authorList>
            <person name="Cucini C."/>
            <person name="Frati F."/>
        </authorList>
    </citation>
    <scope>NUCLEOTIDE SEQUENCE [LARGE SCALE GENOMIC DNA]</scope>
</reference>
<dbReference type="Proteomes" id="UP001642540">
    <property type="component" value="Unassembled WGS sequence"/>
</dbReference>
<proteinExistence type="predicted"/>
<name>A0ABP1RK63_9HEXA</name>
<sequence length="61" mass="7335">MITKASSTLETPAKNQEHRHPRRTEENWKRFPQCQDIFRSSRKNKRDSSSKESRLRCSMEI</sequence>
<keyword evidence="3" id="KW-1185">Reference proteome</keyword>
<evidence type="ECO:0000313" key="3">
    <source>
        <dbReference type="Proteomes" id="UP001642540"/>
    </source>
</evidence>
<feature type="region of interest" description="Disordered" evidence="1">
    <location>
        <begin position="1"/>
        <end position="61"/>
    </location>
</feature>
<protein>
    <submittedName>
        <fullName evidence="2">Uncharacterized protein</fullName>
    </submittedName>
</protein>
<evidence type="ECO:0000256" key="1">
    <source>
        <dbReference type="SAM" id="MobiDB-lite"/>
    </source>
</evidence>
<evidence type="ECO:0000313" key="2">
    <source>
        <dbReference type="EMBL" id="CAL8129435.1"/>
    </source>
</evidence>
<comment type="caution">
    <text evidence="2">The sequence shown here is derived from an EMBL/GenBank/DDBJ whole genome shotgun (WGS) entry which is preliminary data.</text>
</comment>
<feature type="compositionally biased region" description="Basic and acidic residues" evidence="1">
    <location>
        <begin position="46"/>
        <end position="61"/>
    </location>
</feature>
<feature type="compositionally biased region" description="Polar residues" evidence="1">
    <location>
        <begin position="1"/>
        <end position="14"/>
    </location>
</feature>
<organism evidence="2 3">
    <name type="scientific">Orchesella dallaii</name>
    <dbReference type="NCBI Taxonomy" id="48710"/>
    <lineage>
        <taxon>Eukaryota</taxon>
        <taxon>Metazoa</taxon>
        <taxon>Ecdysozoa</taxon>
        <taxon>Arthropoda</taxon>
        <taxon>Hexapoda</taxon>
        <taxon>Collembola</taxon>
        <taxon>Entomobryomorpha</taxon>
        <taxon>Entomobryoidea</taxon>
        <taxon>Orchesellidae</taxon>
        <taxon>Orchesellinae</taxon>
        <taxon>Orchesella</taxon>
    </lineage>
</organism>
<feature type="compositionally biased region" description="Basic and acidic residues" evidence="1">
    <location>
        <begin position="15"/>
        <end position="29"/>
    </location>
</feature>
<accession>A0ABP1RK63</accession>